<feature type="non-terminal residue" evidence="1">
    <location>
        <position position="1"/>
    </location>
</feature>
<evidence type="ECO:0000313" key="1">
    <source>
        <dbReference type="EMBL" id="GIQ92141.1"/>
    </source>
</evidence>
<comment type="caution">
    <text evidence="1">The sequence shown here is derived from an EMBL/GenBank/DDBJ whole genome shotgun (WGS) entry which is preliminary data.</text>
</comment>
<organism evidence="1 2">
    <name type="scientific">Kipferlia bialata</name>
    <dbReference type="NCBI Taxonomy" id="797122"/>
    <lineage>
        <taxon>Eukaryota</taxon>
        <taxon>Metamonada</taxon>
        <taxon>Carpediemonas-like organisms</taxon>
        <taxon>Kipferlia</taxon>
    </lineage>
</organism>
<protein>
    <submittedName>
        <fullName evidence="1">Uncharacterized protein</fullName>
    </submittedName>
</protein>
<dbReference type="EMBL" id="BDIP01009059">
    <property type="protein sequence ID" value="GIQ92141.1"/>
    <property type="molecule type" value="Genomic_DNA"/>
</dbReference>
<sequence length="83" mass="8716">HNPTHVTNGTRFPQYLPQPPVVPAKTVRTHQGQGFGPPIAMLSLETGAQGDTAMHNTAYGSPVLAGSERPVPEGEGLAVHPLQ</sequence>
<dbReference type="AlphaFoldDB" id="A0A9K3GRW3"/>
<reference evidence="1 2" key="1">
    <citation type="journal article" date="2018" name="PLoS ONE">
        <title>The draft genome of Kipferlia bialata reveals reductive genome evolution in fornicate parasites.</title>
        <authorList>
            <person name="Tanifuji G."/>
            <person name="Takabayashi S."/>
            <person name="Kume K."/>
            <person name="Takagi M."/>
            <person name="Nakayama T."/>
            <person name="Kamikawa R."/>
            <person name="Inagaki Y."/>
            <person name="Hashimoto T."/>
        </authorList>
    </citation>
    <scope>NUCLEOTIDE SEQUENCE [LARGE SCALE GENOMIC DNA]</scope>
    <source>
        <strain evidence="1">NY0173</strain>
    </source>
</reference>
<dbReference type="Proteomes" id="UP000265618">
    <property type="component" value="Unassembled WGS sequence"/>
</dbReference>
<name>A0A9K3GRW3_9EUKA</name>
<gene>
    <name evidence="1" type="ORF">KIPB_015750</name>
</gene>
<proteinExistence type="predicted"/>
<feature type="non-terminal residue" evidence="1">
    <location>
        <position position="83"/>
    </location>
</feature>
<evidence type="ECO:0000313" key="2">
    <source>
        <dbReference type="Proteomes" id="UP000265618"/>
    </source>
</evidence>
<keyword evidence="2" id="KW-1185">Reference proteome</keyword>
<accession>A0A9K3GRW3</accession>